<dbReference type="Proteomes" id="UP000249056">
    <property type="component" value="Unassembled WGS sequence"/>
</dbReference>
<sequence length="97" mass="10679">MNLVEGLGIKSRGWATAFSHPIIFNYLRDPMDWQTSSPVHGGSCPPNNHMAPGGYTLGFDCRSGFRKDGREGWGGKEGCCWLLSGGLKLWLQLLILI</sequence>
<dbReference type="EMBL" id="QKRW01000047">
    <property type="protein sequence ID" value="RAL59840.1"/>
    <property type="molecule type" value="Genomic_DNA"/>
</dbReference>
<gene>
    <name evidence="1" type="ORF">DID88_000469</name>
</gene>
<organism evidence="1 2">
    <name type="scientific">Monilinia fructigena</name>
    <dbReference type="NCBI Taxonomy" id="38457"/>
    <lineage>
        <taxon>Eukaryota</taxon>
        <taxon>Fungi</taxon>
        <taxon>Dikarya</taxon>
        <taxon>Ascomycota</taxon>
        <taxon>Pezizomycotina</taxon>
        <taxon>Leotiomycetes</taxon>
        <taxon>Helotiales</taxon>
        <taxon>Sclerotiniaceae</taxon>
        <taxon>Monilinia</taxon>
    </lineage>
</organism>
<evidence type="ECO:0000313" key="1">
    <source>
        <dbReference type="EMBL" id="RAL59840.1"/>
    </source>
</evidence>
<reference evidence="1 2" key="1">
    <citation type="submission" date="2018-06" db="EMBL/GenBank/DDBJ databases">
        <title>Genome Sequence of the Brown Rot Fungal Pathogen Monilinia fructigena.</title>
        <authorList>
            <person name="Landi L."/>
            <person name="De Miccolis Angelini R.M."/>
            <person name="Pollastro S."/>
            <person name="Abate D."/>
            <person name="Faretra F."/>
            <person name="Romanazzi G."/>
        </authorList>
    </citation>
    <scope>NUCLEOTIDE SEQUENCE [LARGE SCALE GENOMIC DNA]</scope>
    <source>
        <strain evidence="1 2">Mfrg269</strain>
    </source>
</reference>
<comment type="caution">
    <text evidence="1">The sequence shown here is derived from an EMBL/GenBank/DDBJ whole genome shotgun (WGS) entry which is preliminary data.</text>
</comment>
<dbReference type="AlphaFoldDB" id="A0A395IHY9"/>
<proteinExistence type="predicted"/>
<evidence type="ECO:0000313" key="2">
    <source>
        <dbReference type="Proteomes" id="UP000249056"/>
    </source>
</evidence>
<protein>
    <submittedName>
        <fullName evidence="1">Uncharacterized protein</fullName>
    </submittedName>
</protein>
<keyword evidence="2" id="KW-1185">Reference proteome</keyword>
<name>A0A395IHY9_9HELO</name>
<accession>A0A395IHY9</accession>